<comment type="caution">
    <text evidence="3">The sequence shown here is derived from an EMBL/GenBank/DDBJ whole genome shotgun (WGS) entry which is preliminary data.</text>
</comment>
<dbReference type="Proteomes" id="UP000325933">
    <property type="component" value="Unassembled WGS sequence"/>
</dbReference>
<reference evidence="5 6" key="1">
    <citation type="submission" date="2019-09" db="EMBL/GenBank/DDBJ databases">
        <authorList>
            <person name="Feng G."/>
        </authorList>
    </citation>
    <scope>NUCLEOTIDE SEQUENCE [LARGE SCALE GENOMIC DNA]</scope>
    <source>
        <strain evidence="3 5">KACC 19283</strain>
        <strain evidence="1 6">KACC 19284</strain>
    </source>
</reference>
<evidence type="ECO:0000313" key="3">
    <source>
        <dbReference type="EMBL" id="KAA9030009.1"/>
    </source>
</evidence>
<organism evidence="3 5">
    <name type="scientific">Sphingobium limneticum</name>
    <dbReference type="NCBI Taxonomy" id="1007511"/>
    <lineage>
        <taxon>Bacteria</taxon>
        <taxon>Pseudomonadati</taxon>
        <taxon>Pseudomonadota</taxon>
        <taxon>Alphaproteobacteria</taxon>
        <taxon>Sphingomonadales</taxon>
        <taxon>Sphingomonadaceae</taxon>
        <taxon>Sphingobium</taxon>
    </lineage>
</organism>
<accession>A0A5J5I6E9</accession>
<dbReference type="EMBL" id="VYQB01000006">
    <property type="protein sequence ID" value="KAA9017418.1"/>
    <property type="molecule type" value="Genomic_DNA"/>
</dbReference>
<evidence type="ECO:0000313" key="1">
    <source>
        <dbReference type="EMBL" id="KAA9017418.1"/>
    </source>
</evidence>
<sequence>FFAWVNRNRRLAKDVEATLKSAAAFLYAAAAMLMLRRLARSA</sequence>
<dbReference type="EMBL" id="VYQB01000005">
    <property type="protein sequence ID" value="KAA9018307.1"/>
    <property type="molecule type" value="Genomic_DNA"/>
</dbReference>
<keyword evidence="6" id="KW-1185">Reference proteome</keyword>
<evidence type="ECO:0000313" key="6">
    <source>
        <dbReference type="Proteomes" id="UP000326364"/>
    </source>
</evidence>
<dbReference type="Proteomes" id="UP000326364">
    <property type="component" value="Unassembled WGS sequence"/>
</dbReference>
<evidence type="ECO:0000313" key="2">
    <source>
        <dbReference type="EMBL" id="KAA9018307.1"/>
    </source>
</evidence>
<name>A0A5J5I6E9_9SPHN</name>
<evidence type="ECO:0000313" key="4">
    <source>
        <dbReference type="EMBL" id="KAA9030942.1"/>
    </source>
</evidence>
<evidence type="ECO:0000313" key="5">
    <source>
        <dbReference type="Proteomes" id="UP000325933"/>
    </source>
</evidence>
<protein>
    <submittedName>
        <fullName evidence="3">IS5/IS1182 family transposase</fullName>
    </submittedName>
</protein>
<gene>
    <name evidence="4" type="ORF">F4U95_09295</name>
    <name evidence="3" type="ORF">F4U95_09300</name>
    <name evidence="2" type="ORF">F4U96_09350</name>
    <name evidence="1" type="ORF">F4U96_09355</name>
</gene>
<dbReference type="EMBL" id="VYQA01000006">
    <property type="protein sequence ID" value="KAA9030009.1"/>
    <property type="molecule type" value="Genomic_DNA"/>
</dbReference>
<proteinExistence type="predicted"/>
<feature type="non-terminal residue" evidence="3">
    <location>
        <position position="1"/>
    </location>
</feature>
<dbReference type="AlphaFoldDB" id="A0A5J5I6E9"/>
<dbReference type="EMBL" id="VYQA01000005">
    <property type="protein sequence ID" value="KAA9030942.1"/>
    <property type="molecule type" value="Genomic_DNA"/>
</dbReference>